<dbReference type="InterPro" id="IPR026869">
    <property type="entry name" value="EgtC-like"/>
</dbReference>
<dbReference type="Proteomes" id="UP000031671">
    <property type="component" value="Unassembled WGS sequence"/>
</dbReference>
<dbReference type="Gene3D" id="3.60.20.10">
    <property type="entry name" value="Glutamine Phosphoribosylpyrophosphate, subunit 1, domain 1"/>
    <property type="match status" value="1"/>
</dbReference>
<keyword evidence="4" id="KW-1185">Reference proteome</keyword>
<dbReference type="CDD" id="cd01908">
    <property type="entry name" value="YafJ"/>
    <property type="match status" value="1"/>
</dbReference>
<gene>
    <name evidence="3" type="ORF">JCM19231_3841</name>
</gene>
<protein>
    <submittedName>
        <fullName evidence="3">Glutamine amidotransferase</fullName>
    </submittedName>
</protein>
<keyword evidence="3" id="KW-0808">Transferase</keyword>
<feature type="domain" description="Glutamine amidotransferase type-2" evidence="2">
    <location>
        <begin position="2"/>
        <end position="251"/>
    </location>
</feature>
<sequence length="282" mass="31792">MCELLGMSANVPTDICFSFTGLMQRGGNTGPHKDGWGITFYEGKGFRTFKDPNPSCDSKIADLVQNLPIKSCAVVSHIRQANRGAVNLENTHPFTRELWGRYWTFAHNGQLTGYQDLPVVRHRSVGKTDSEKAFCWLLDKLEERYPQPPEDMEQAFKYLVELCDELRELGVFNMLLSDGEYVLAYCTNHLYYITRRAPFGKASLIDEDVTINFQEETTPNDVVSVIATQPLTDDEVWHRLKPGEFTLFRNGELIGGNADALIDVAYAEAKPKSQAPTEALED</sequence>
<dbReference type="AlphaFoldDB" id="A0A0B8P1Y7"/>
<reference evidence="3 4" key="2">
    <citation type="submission" date="2015-01" db="EMBL/GenBank/DDBJ databases">
        <authorList>
            <consortium name="NBRP consortium"/>
            <person name="Sawabe T."/>
            <person name="Meirelles P."/>
            <person name="Feng G."/>
            <person name="Sayaka M."/>
            <person name="Hattori M."/>
            <person name="Ohkuma M."/>
        </authorList>
    </citation>
    <scope>NUCLEOTIDE SEQUENCE [LARGE SCALE GENOMIC DNA]</scope>
    <source>
        <strain evidence="4">JCM 19231</strain>
    </source>
</reference>
<name>A0A0B8P1Y7_9VIBR</name>
<proteinExistence type="predicted"/>
<dbReference type="PANTHER" id="PTHR42824:SF1">
    <property type="entry name" value="GLUTAMINE AMIDOTRANSFERASE YAFJ-RELATED"/>
    <property type="match status" value="1"/>
</dbReference>
<accession>A0A0B8P1Y7</accession>
<dbReference type="InterPro" id="IPR017932">
    <property type="entry name" value="GATase_2_dom"/>
</dbReference>
<evidence type="ECO:0000313" key="4">
    <source>
        <dbReference type="Proteomes" id="UP000031671"/>
    </source>
</evidence>
<dbReference type="InterPro" id="IPR029055">
    <property type="entry name" value="Ntn_hydrolases_N"/>
</dbReference>
<dbReference type="GO" id="GO:0016740">
    <property type="term" value="F:transferase activity"/>
    <property type="evidence" value="ECO:0007669"/>
    <property type="project" value="UniProtKB-KW"/>
</dbReference>
<evidence type="ECO:0000259" key="2">
    <source>
        <dbReference type="PROSITE" id="PS51278"/>
    </source>
</evidence>
<evidence type="ECO:0000313" key="3">
    <source>
        <dbReference type="EMBL" id="GAM57333.1"/>
    </source>
</evidence>
<dbReference type="SUPFAM" id="SSF56235">
    <property type="entry name" value="N-terminal nucleophile aminohydrolases (Ntn hydrolases)"/>
    <property type="match status" value="1"/>
</dbReference>
<reference evidence="3 4" key="1">
    <citation type="submission" date="2015-01" db="EMBL/GenBank/DDBJ databases">
        <title>Vibrio sp. C1 JCM 19231 whole genome shotgun sequence.</title>
        <authorList>
            <person name="Sawabe T."/>
            <person name="Meirelles P."/>
            <person name="Feng G."/>
            <person name="Sayaka M."/>
            <person name="Hattori M."/>
            <person name="Ohkuma M."/>
        </authorList>
    </citation>
    <scope>NUCLEOTIDE SEQUENCE [LARGE SCALE GENOMIC DNA]</scope>
    <source>
        <strain evidence="4">JCM 19231</strain>
    </source>
</reference>
<dbReference type="Pfam" id="PF13230">
    <property type="entry name" value="GATase_4"/>
    <property type="match status" value="1"/>
</dbReference>
<dbReference type="PROSITE" id="PS51278">
    <property type="entry name" value="GATASE_TYPE_2"/>
    <property type="match status" value="1"/>
</dbReference>
<dbReference type="PANTHER" id="PTHR42824">
    <property type="entry name" value="GLUTAMINE AMIDOTRANSFERASE"/>
    <property type="match status" value="1"/>
</dbReference>
<comment type="caution">
    <text evidence="3">The sequence shown here is derived from an EMBL/GenBank/DDBJ whole genome shotgun (WGS) entry which is preliminary data.</text>
</comment>
<keyword evidence="1 3" id="KW-0315">Glutamine amidotransferase</keyword>
<evidence type="ECO:0000256" key="1">
    <source>
        <dbReference type="ARBA" id="ARBA00022962"/>
    </source>
</evidence>
<dbReference type="RefSeq" id="WP_261833768.1">
    <property type="nucleotide sequence ID" value="NZ_AP024881.1"/>
</dbReference>
<dbReference type="EMBL" id="BBRZ01000051">
    <property type="protein sequence ID" value="GAM57333.1"/>
    <property type="molecule type" value="Genomic_DNA"/>
</dbReference>
<organism evidence="3 4">
    <name type="scientific">Vibrio ishigakensis</name>
    <dbReference type="NCBI Taxonomy" id="1481914"/>
    <lineage>
        <taxon>Bacteria</taxon>
        <taxon>Pseudomonadati</taxon>
        <taxon>Pseudomonadota</taxon>
        <taxon>Gammaproteobacteria</taxon>
        <taxon>Vibrionales</taxon>
        <taxon>Vibrionaceae</taxon>
        <taxon>Vibrio</taxon>
    </lineage>
</organism>